<keyword evidence="10 17" id="KW-0067">ATP-binding</keyword>
<feature type="domain" description="Histidine kinase" evidence="16">
    <location>
        <begin position="411"/>
        <end position="626"/>
    </location>
</feature>
<evidence type="ECO:0000256" key="10">
    <source>
        <dbReference type="ARBA" id="ARBA00022840"/>
    </source>
</evidence>
<accession>A0ABU9CKI9</accession>
<dbReference type="Proteomes" id="UP001365405">
    <property type="component" value="Unassembled WGS sequence"/>
</dbReference>
<dbReference type="SMART" id="SM00387">
    <property type="entry name" value="HATPase_c"/>
    <property type="match status" value="1"/>
</dbReference>
<dbReference type="SMART" id="SM00388">
    <property type="entry name" value="HisKA"/>
    <property type="match status" value="1"/>
</dbReference>
<dbReference type="InterPro" id="IPR036097">
    <property type="entry name" value="HisK_dim/P_sf"/>
</dbReference>
<keyword evidence="15" id="KW-0732">Signal</keyword>
<evidence type="ECO:0000256" key="3">
    <source>
        <dbReference type="ARBA" id="ARBA00012438"/>
    </source>
</evidence>
<dbReference type="PANTHER" id="PTHR43065">
    <property type="entry name" value="SENSOR HISTIDINE KINASE"/>
    <property type="match status" value="1"/>
</dbReference>
<comment type="subcellular location">
    <subcellularLocation>
        <location evidence="2">Cell membrane</location>
        <topology evidence="2">Multi-pass membrane protein</topology>
    </subcellularLocation>
</comment>
<dbReference type="Gene3D" id="1.10.287.130">
    <property type="match status" value="1"/>
</dbReference>
<evidence type="ECO:0000256" key="4">
    <source>
        <dbReference type="ARBA" id="ARBA00022475"/>
    </source>
</evidence>
<organism evidence="17 18">
    <name type="scientific">Pseudaquabacterium inlustre</name>
    <dbReference type="NCBI Taxonomy" id="2984192"/>
    <lineage>
        <taxon>Bacteria</taxon>
        <taxon>Pseudomonadati</taxon>
        <taxon>Pseudomonadota</taxon>
        <taxon>Betaproteobacteria</taxon>
        <taxon>Burkholderiales</taxon>
        <taxon>Sphaerotilaceae</taxon>
        <taxon>Pseudaquabacterium</taxon>
    </lineage>
</organism>
<keyword evidence="11 14" id="KW-1133">Transmembrane helix</keyword>
<evidence type="ECO:0000256" key="12">
    <source>
        <dbReference type="ARBA" id="ARBA00023012"/>
    </source>
</evidence>
<sequence>MNTPARLALRTLLLGVAALAAVLAVATASFQASERQGIAELRRESAHQLDLFATAAEGVIRRLESVPATVQLNQDVLALLHEPGQPARVQAASTYLRRLNAHLGSMAMLVLSERGNVLAASDDALIGEDQSFRPYFLEALSGRVGQHFAIDARDGSAGYYVSHPIHDGPRVLGVAAVKISLEAINAAWPTLGTPALLADSNQVVVLSSEPSWRYTTLGELPLERRVVMQISRSYADQLLPRLPLQVDLRVDEDSQVIEGVLPNGLGPGRAAGPRIAGGGAASRGMLVLGRTLDGMDWRLLMFADLQPVRQQAWLHGLLAGLAMGMLMLLALIVLQRRRILKQKLQAQEWLRAANTELEDKVRARTRALSETNDRLLREVAERQQAETTLRRAQDELVHAGKMAALGQLATGITHELAQPLGAIRTLAGNALQFMQRGDLDVAQGNLQIMTRLADQMGAIIHPLKGYARKSAAQPSACDVGQALGNALFLHDQRLRREAITVHRQLPPGGISAWCDPNRLEQVLVNLIGNALDAMGGLEPARRQLWLHAGVAEGQAVIEVRDNGTGLGDEALARLFEPFFTTKDAGVGLGLGLAISRDIAREAGGELDAHNHPEGGACFRLRLPLPHADGSGARPAGEGAATAANVDNGHPAIPPNPHAVP</sequence>
<dbReference type="InterPro" id="IPR003594">
    <property type="entry name" value="HATPase_dom"/>
</dbReference>
<name>A0ABU9CKI9_9BURK</name>
<comment type="caution">
    <text evidence="17">The sequence shown here is derived from an EMBL/GenBank/DDBJ whole genome shotgun (WGS) entry which is preliminary data.</text>
</comment>
<dbReference type="PANTHER" id="PTHR43065:SF46">
    <property type="entry name" value="C4-DICARBOXYLATE TRANSPORT SENSOR PROTEIN DCTB"/>
    <property type="match status" value="1"/>
</dbReference>
<feature type="compositionally biased region" description="Low complexity" evidence="13">
    <location>
        <begin position="631"/>
        <end position="643"/>
    </location>
</feature>
<keyword evidence="8" id="KW-0547">Nucleotide-binding</keyword>
<dbReference type="InterPro" id="IPR036890">
    <property type="entry name" value="HATPase_C_sf"/>
</dbReference>
<comment type="catalytic activity">
    <reaction evidence="1">
        <text>ATP + protein L-histidine = ADP + protein N-phospho-L-histidine.</text>
        <dbReference type="EC" id="2.7.13.3"/>
    </reaction>
</comment>
<proteinExistence type="predicted"/>
<evidence type="ECO:0000313" key="18">
    <source>
        <dbReference type="Proteomes" id="UP001365405"/>
    </source>
</evidence>
<evidence type="ECO:0000256" key="1">
    <source>
        <dbReference type="ARBA" id="ARBA00000085"/>
    </source>
</evidence>
<keyword evidence="9" id="KW-0418">Kinase</keyword>
<keyword evidence="12" id="KW-0902">Two-component regulatory system</keyword>
<feature type="transmembrane region" description="Helical" evidence="14">
    <location>
        <begin position="312"/>
        <end position="334"/>
    </location>
</feature>
<dbReference type="PIRSF" id="PIRSF036431">
    <property type="entry name" value="STHK_DctB"/>
    <property type="match status" value="1"/>
</dbReference>
<dbReference type="PROSITE" id="PS50109">
    <property type="entry name" value="HIS_KIN"/>
    <property type="match status" value="1"/>
</dbReference>
<dbReference type="InterPro" id="IPR017055">
    <property type="entry name" value="Sig_transdc_His_kinase_DctB"/>
</dbReference>
<dbReference type="InterPro" id="IPR029151">
    <property type="entry name" value="Sensor-like_sf"/>
</dbReference>
<dbReference type="SUPFAM" id="SSF55874">
    <property type="entry name" value="ATPase domain of HSP90 chaperone/DNA topoisomerase II/histidine kinase"/>
    <property type="match status" value="1"/>
</dbReference>
<evidence type="ECO:0000256" key="13">
    <source>
        <dbReference type="SAM" id="MobiDB-lite"/>
    </source>
</evidence>
<dbReference type="CDD" id="cd00082">
    <property type="entry name" value="HisKA"/>
    <property type="match status" value="1"/>
</dbReference>
<keyword evidence="6" id="KW-0808">Transferase</keyword>
<evidence type="ECO:0000256" key="8">
    <source>
        <dbReference type="ARBA" id="ARBA00022741"/>
    </source>
</evidence>
<dbReference type="RefSeq" id="WP_341411118.1">
    <property type="nucleotide sequence ID" value="NZ_JBBUTH010000007.1"/>
</dbReference>
<evidence type="ECO:0000256" key="11">
    <source>
        <dbReference type="ARBA" id="ARBA00022989"/>
    </source>
</evidence>
<dbReference type="InterPro" id="IPR005467">
    <property type="entry name" value="His_kinase_dom"/>
</dbReference>
<dbReference type="PRINTS" id="PR00344">
    <property type="entry name" value="BCTRLSENSOR"/>
</dbReference>
<keyword evidence="18" id="KW-1185">Reference proteome</keyword>
<dbReference type="InterPro" id="IPR004358">
    <property type="entry name" value="Sig_transdc_His_kin-like_C"/>
</dbReference>
<evidence type="ECO:0000259" key="16">
    <source>
        <dbReference type="PROSITE" id="PS50109"/>
    </source>
</evidence>
<gene>
    <name evidence="17" type="ORF">AACH10_14380</name>
</gene>
<keyword evidence="14" id="KW-0472">Membrane</keyword>
<protein>
    <recommendedName>
        <fullName evidence="3">histidine kinase</fullName>
        <ecNumber evidence="3">2.7.13.3</ecNumber>
    </recommendedName>
</protein>
<feature type="chain" id="PRO_5047378074" description="histidine kinase" evidence="15">
    <location>
        <begin position="21"/>
        <end position="660"/>
    </location>
</feature>
<keyword evidence="7 14" id="KW-0812">Transmembrane</keyword>
<dbReference type="Pfam" id="PF02518">
    <property type="entry name" value="HATPase_c"/>
    <property type="match status" value="1"/>
</dbReference>
<dbReference type="InterPro" id="IPR003661">
    <property type="entry name" value="HisK_dim/P_dom"/>
</dbReference>
<dbReference type="SUPFAM" id="SSF47384">
    <property type="entry name" value="Homodimeric domain of signal transducing histidine kinase"/>
    <property type="match status" value="1"/>
</dbReference>
<feature type="region of interest" description="Disordered" evidence="13">
    <location>
        <begin position="628"/>
        <end position="660"/>
    </location>
</feature>
<feature type="signal peptide" evidence="15">
    <location>
        <begin position="1"/>
        <end position="20"/>
    </location>
</feature>
<dbReference type="GO" id="GO:0005524">
    <property type="term" value="F:ATP binding"/>
    <property type="evidence" value="ECO:0007669"/>
    <property type="project" value="UniProtKB-KW"/>
</dbReference>
<dbReference type="SUPFAM" id="SSF103190">
    <property type="entry name" value="Sensory domain-like"/>
    <property type="match status" value="1"/>
</dbReference>
<evidence type="ECO:0000256" key="7">
    <source>
        <dbReference type="ARBA" id="ARBA00022692"/>
    </source>
</evidence>
<dbReference type="EMBL" id="JBBUTH010000007">
    <property type="protein sequence ID" value="MEK8051436.1"/>
    <property type="molecule type" value="Genomic_DNA"/>
</dbReference>
<evidence type="ECO:0000256" key="14">
    <source>
        <dbReference type="SAM" id="Phobius"/>
    </source>
</evidence>
<dbReference type="EC" id="2.7.13.3" evidence="3"/>
<keyword evidence="5" id="KW-0597">Phosphoprotein</keyword>
<feature type="compositionally biased region" description="Pro residues" evidence="13">
    <location>
        <begin position="651"/>
        <end position="660"/>
    </location>
</feature>
<evidence type="ECO:0000256" key="15">
    <source>
        <dbReference type="SAM" id="SignalP"/>
    </source>
</evidence>
<evidence type="ECO:0000256" key="5">
    <source>
        <dbReference type="ARBA" id="ARBA00022553"/>
    </source>
</evidence>
<evidence type="ECO:0000256" key="6">
    <source>
        <dbReference type="ARBA" id="ARBA00022679"/>
    </source>
</evidence>
<reference evidence="17 18" key="1">
    <citation type="submission" date="2024-04" db="EMBL/GenBank/DDBJ databases">
        <title>Novel species of the genus Ideonella isolated from streams.</title>
        <authorList>
            <person name="Lu H."/>
        </authorList>
    </citation>
    <scope>NUCLEOTIDE SEQUENCE [LARGE SCALE GENOMIC DNA]</scope>
    <source>
        <strain evidence="17 18">DXS22W</strain>
    </source>
</reference>
<dbReference type="Gene3D" id="3.30.450.20">
    <property type="entry name" value="PAS domain"/>
    <property type="match status" value="2"/>
</dbReference>
<evidence type="ECO:0000256" key="9">
    <source>
        <dbReference type="ARBA" id="ARBA00022777"/>
    </source>
</evidence>
<keyword evidence="4" id="KW-1003">Cell membrane</keyword>
<evidence type="ECO:0000256" key="2">
    <source>
        <dbReference type="ARBA" id="ARBA00004651"/>
    </source>
</evidence>
<evidence type="ECO:0000313" key="17">
    <source>
        <dbReference type="EMBL" id="MEK8051436.1"/>
    </source>
</evidence>
<dbReference type="Gene3D" id="3.30.565.10">
    <property type="entry name" value="Histidine kinase-like ATPase, C-terminal domain"/>
    <property type="match status" value="1"/>
</dbReference>